<dbReference type="EMBL" id="BT142267">
    <property type="protein sequence ID" value="AFK42061.1"/>
    <property type="molecule type" value="mRNA"/>
</dbReference>
<sequence>MLFSHTFLIGFHGMRTKSSHPNITTIDLIHISYTSIHNDTCPSIVLCLHHRITSQYCTAQTGTPIHNKHSSIAFLFKKLPNQDIVFKHLQGNYRSGKDLSSTINLKNWLKGTELPAQN</sequence>
<protein>
    <submittedName>
        <fullName evidence="1">Uncharacterized protein</fullName>
    </submittedName>
</protein>
<accession>I3SP69</accession>
<dbReference type="AlphaFoldDB" id="I3SP69"/>
<reference evidence="1" key="1">
    <citation type="submission" date="2012-05" db="EMBL/GenBank/DDBJ databases">
        <authorList>
            <person name="Krishnakumar V."/>
            <person name="Cheung F."/>
            <person name="Xiao Y."/>
            <person name="Chan A."/>
            <person name="Moskal W.A."/>
            <person name="Town C.D."/>
        </authorList>
    </citation>
    <scope>NUCLEOTIDE SEQUENCE</scope>
</reference>
<name>I3SP69_MEDTR</name>
<proteinExistence type="evidence at transcript level"/>
<organism evidence="1">
    <name type="scientific">Medicago truncatula</name>
    <name type="common">Barrel medic</name>
    <name type="synonym">Medicago tribuloides</name>
    <dbReference type="NCBI Taxonomy" id="3880"/>
    <lineage>
        <taxon>Eukaryota</taxon>
        <taxon>Viridiplantae</taxon>
        <taxon>Streptophyta</taxon>
        <taxon>Embryophyta</taxon>
        <taxon>Tracheophyta</taxon>
        <taxon>Spermatophyta</taxon>
        <taxon>Magnoliopsida</taxon>
        <taxon>eudicotyledons</taxon>
        <taxon>Gunneridae</taxon>
        <taxon>Pentapetalae</taxon>
        <taxon>rosids</taxon>
        <taxon>fabids</taxon>
        <taxon>Fabales</taxon>
        <taxon>Fabaceae</taxon>
        <taxon>Papilionoideae</taxon>
        <taxon>50 kb inversion clade</taxon>
        <taxon>NPAAA clade</taxon>
        <taxon>Hologalegina</taxon>
        <taxon>IRL clade</taxon>
        <taxon>Trifolieae</taxon>
        <taxon>Medicago</taxon>
    </lineage>
</organism>
<evidence type="ECO:0000313" key="1">
    <source>
        <dbReference type="EMBL" id="AFK42061.1"/>
    </source>
</evidence>